<dbReference type="InterPro" id="IPR004480">
    <property type="entry name" value="Monothiol_GRX-rel"/>
</dbReference>
<evidence type="ECO:0000256" key="4">
    <source>
        <dbReference type="SAM" id="MobiDB-lite"/>
    </source>
</evidence>
<keyword evidence="3" id="KW-0411">Iron-sulfur</keyword>
<dbReference type="InterPro" id="IPR002109">
    <property type="entry name" value="Glutaredoxin"/>
</dbReference>
<keyword evidence="8" id="KW-1185">Reference proteome</keyword>
<dbReference type="PANTHER" id="PTHR10293:SF73">
    <property type="entry name" value="GLUTAREDOXIN-3"/>
    <property type="match status" value="1"/>
</dbReference>
<dbReference type="AlphaFoldDB" id="A0A9W7G156"/>
<feature type="region of interest" description="Disordered" evidence="4">
    <location>
        <begin position="105"/>
        <end position="126"/>
    </location>
</feature>
<sequence>MSGLISPPNTQYTLLYFFASWHASHSQLSAVFKSLPALVPNKNCTFRTVEAETNTEESEKYGVKVVPTFVFLRDAEIWGKVEEGDPAKISRSLVSMCSGVQPQVQSFGNPTKHTKNEGTTGGVKDDGVVEKEGEGMVKRLNSMVRSAPCFVFLKGTPSSPKCGFSRQVCELLSNNKVPFVSFDILEDEGVRGGAKEVFEWPTFPMIYVGGELVGGLDVVRDMIEEGEFQDIVDES</sequence>
<name>A0A9W7G156_9STRA</name>
<dbReference type="CDD" id="cd03028">
    <property type="entry name" value="GRX_PICOT_like"/>
    <property type="match status" value="1"/>
</dbReference>
<evidence type="ECO:0000256" key="3">
    <source>
        <dbReference type="ARBA" id="ARBA00023014"/>
    </source>
</evidence>
<evidence type="ECO:0008006" key="9">
    <source>
        <dbReference type="Google" id="ProtNLM"/>
    </source>
</evidence>
<evidence type="ECO:0000313" key="7">
    <source>
        <dbReference type="EMBL" id="GMI27109.1"/>
    </source>
</evidence>
<dbReference type="Gene3D" id="3.40.30.10">
    <property type="entry name" value="Glutaredoxin"/>
    <property type="match status" value="2"/>
</dbReference>
<keyword evidence="1" id="KW-0479">Metal-binding</keyword>
<feature type="domain" description="Thioredoxin" evidence="5">
    <location>
        <begin position="11"/>
        <end position="89"/>
    </location>
</feature>
<keyword evidence="2" id="KW-0408">Iron</keyword>
<protein>
    <recommendedName>
        <fullName evidence="9">Glutaredoxin</fullName>
    </recommendedName>
</protein>
<dbReference type="Pfam" id="PF00085">
    <property type="entry name" value="Thioredoxin"/>
    <property type="match status" value="1"/>
</dbReference>
<comment type="caution">
    <text evidence="7">The sequence shown here is derived from an EMBL/GenBank/DDBJ whole genome shotgun (WGS) entry which is preliminary data.</text>
</comment>
<dbReference type="PANTHER" id="PTHR10293">
    <property type="entry name" value="GLUTAREDOXIN FAMILY MEMBER"/>
    <property type="match status" value="1"/>
</dbReference>
<dbReference type="OrthoDB" id="415696at2759"/>
<dbReference type="InterPro" id="IPR033658">
    <property type="entry name" value="GRX_PICOT-like"/>
</dbReference>
<gene>
    <name evidence="7" type="ORF">TrCOL_g6200</name>
</gene>
<accession>A0A9W7G156</accession>
<dbReference type="InterPro" id="IPR036249">
    <property type="entry name" value="Thioredoxin-like_sf"/>
</dbReference>
<dbReference type="EMBL" id="BRYA01000638">
    <property type="protein sequence ID" value="GMI27109.1"/>
    <property type="molecule type" value="Genomic_DNA"/>
</dbReference>
<dbReference type="GO" id="GO:0005634">
    <property type="term" value="C:nucleus"/>
    <property type="evidence" value="ECO:0007669"/>
    <property type="project" value="TreeGrafter"/>
</dbReference>
<dbReference type="GO" id="GO:0006879">
    <property type="term" value="P:intracellular iron ion homeostasis"/>
    <property type="evidence" value="ECO:0007669"/>
    <property type="project" value="TreeGrafter"/>
</dbReference>
<evidence type="ECO:0000259" key="6">
    <source>
        <dbReference type="Pfam" id="PF00462"/>
    </source>
</evidence>
<reference evidence="8" key="1">
    <citation type="journal article" date="2023" name="Commun. Biol.">
        <title>Genome analysis of Parmales, the sister group of diatoms, reveals the evolutionary specialization of diatoms from phago-mixotrophs to photoautotrophs.</title>
        <authorList>
            <person name="Ban H."/>
            <person name="Sato S."/>
            <person name="Yoshikawa S."/>
            <person name="Yamada K."/>
            <person name="Nakamura Y."/>
            <person name="Ichinomiya M."/>
            <person name="Sato N."/>
            <person name="Blanc-Mathieu R."/>
            <person name="Endo H."/>
            <person name="Kuwata A."/>
            <person name="Ogata H."/>
        </authorList>
    </citation>
    <scope>NUCLEOTIDE SEQUENCE [LARGE SCALE GENOMIC DNA]</scope>
</reference>
<feature type="domain" description="Glutaredoxin" evidence="6">
    <location>
        <begin position="154"/>
        <end position="213"/>
    </location>
</feature>
<evidence type="ECO:0000259" key="5">
    <source>
        <dbReference type="Pfam" id="PF00085"/>
    </source>
</evidence>
<dbReference type="GO" id="GO:0051536">
    <property type="term" value="F:iron-sulfur cluster binding"/>
    <property type="evidence" value="ECO:0007669"/>
    <property type="project" value="UniProtKB-KW"/>
</dbReference>
<organism evidence="7 8">
    <name type="scientific">Triparma columacea</name>
    <dbReference type="NCBI Taxonomy" id="722753"/>
    <lineage>
        <taxon>Eukaryota</taxon>
        <taxon>Sar</taxon>
        <taxon>Stramenopiles</taxon>
        <taxon>Ochrophyta</taxon>
        <taxon>Bolidophyceae</taxon>
        <taxon>Parmales</taxon>
        <taxon>Triparmaceae</taxon>
        <taxon>Triparma</taxon>
    </lineage>
</organism>
<dbReference type="SUPFAM" id="SSF52833">
    <property type="entry name" value="Thioredoxin-like"/>
    <property type="match status" value="2"/>
</dbReference>
<evidence type="ECO:0000256" key="2">
    <source>
        <dbReference type="ARBA" id="ARBA00023004"/>
    </source>
</evidence>
<dbReference type="InterPro" id="IPR013766">
    <property type="entry name" value="Thioredoxin_domain"/>
</dbReference>
<dbReference type="PROSITE" id="PS51354">
    <property type="entry name" value="GLUTAREDOXIN_2"/>
    <property type="match status" value="1"/>
</dbReference>
<evidence type="ECO:0000313" key="8">
    <source>
        <dbReference type="Proteomes" id="UP001165065"/>
    </source>
</evidence>
<evidence type="ECO:0000256" key="1">
    <source>
        <dbReference type="ARBA" id="ARBA00022723"/>
    </source>
</evidence>
<dbReference type="GO" id="GO:0005829">
    <property type="term" value="C:cytosol"/>
    <property type="evidence" value="ECO:0007669"/>
    <property type="project" value="TreeGrafter"/>
</dbReference>
<dbReference type="GO" id="GO:0046872">
    <property type="term" value="F:metal ion binding"/>
    <property type="evidence" value="ECO:0007669"/>
    <property type="project" value="UniProtKB-KW"/>
</dbReference>
<dbReference type="Proteomes" id="UP001165065">
    <property type="component" value="Unassembled WGS sequence"/>
</dbReference>
<dbReference type="Pfam" id="PF00462">
    <property type="entry name" value="Glutaredoxin"/>
    <property type="match status" value="1"/>
</dbReference>
<proteinExistence type="predicted"/>